<dbReference type="EMBL" id="FTPL01000002">
    <property type="protein sequence ID" value="SIT81954.1"/>
    <property type="molecule type" value="Genomic_DNA"/>
</dbReference>
<keyword evidence="1" id="KW-0812">Transmembrane</keyword>
<proteinExistence type="predicted"/>
<feature type="transmembrane region" description="Helical" evidence="1">
    <location>
        <begin position="12"/>
        <end position="30"/>
    </location>
</feature>
<name>A0A1U7PPD2_9BACI</name>
<evidence type="ECO:0000313" key="3">
    <source>
        <dbReference type="Proteomes" id="UP000187550"/>
    </source>
</evidence>
<dbReference type="Proteomes" id="UP000187550">
    <property type="component" value="Unassembled WGS sequence"/>
</dbReference>
<keyword evidence="3" id="KW-1185">Reference proteome</keyword>
<evidence type="ECO:0000313" key="2">
    <source>
        <dbReference type="EMBL" id="SIT81954.1"/>
    </source>
</evidence>
<organism evidence="2 3">
    <name type="scientific">Edaphobacillus lindanitolerans</name>
    <dbReference type="NCBI Taxonomy" id="550447"/>
    <lineage>
        <taxon>Bacteria</taxon>
        <taxon>Bacillati</taxon>
        <taxon>Bacillota</taxon>
        <taxon>Bacilli</taxon>
        <taxon>Bacillales</taxon>
        <taxon>Bacillaceae</taxon>
        <taxon>Edaphobacillus</taxon>
    </lineage>
</organism>
<dbReference type="OrthoDB" id="2456326at2"/>
<dbReference type="STRING" id="550447.SAMN05428946_1455"/>
<dbReference type="AlphaFoldDB" id="A0A1U7PPD2"/>
<dbReference type="RefSeq" id="WP_076757719.1">
    <property type="nucleotide sequence ID" value="NZ_FTPL01000002.1"/>
</dbReference>
<evidence type="ECO:0000256" key="1">
    <source>
        <dbReference type="SAM" id="Phobius"/>
    </source>
</evidence>
<reference evidence="3" key="1">
    <citation type="submission" date="2017-01" db="EMBL/GenBank/DDBJ databases">
        <authorList>
            <person name="Varghese N."/>
            <person name="Submissions S."/>
        </authorList>
    </citation>
    <scope>NUCLEOTIDE SEQUENCE [LARGE SCALE GENOMIC DNA]</scope>
    <source>
        <strain evidence="3">MNA4</strain>
    </source>
</reference>
<gene>
    <name evidence="2" type="ORF">SAMN05428946_1455</name>
</gene>
<protein>
    <recommendedName>
        <fullName evidence="4">Competence protein ComGE</fullName>
    </recommendedName>
</protein>
<evidence type="ECO:0008006" key="4">
    <source>
        <dbReference type="Google" id="ProtNLM"/>
    </source>
</evidence>
<accession>A0A1U7PPD2</accession>
<sequence>MRDENGYSWPEAMLSLLVVSVIWLTLVPLADRMTLRLDERRLSAQAASVASDAVDAWSAYGVSEGTLQIDGTHFDWRMEGDGVCVSYKSLSGWQALCIGPE</sequence>
<keyword evidence="1" id="KW-1133">Transmembrane helix</keyword>
<keyword evidence="1" id="KW-0472">Membrane</keyword>